<evidence type="ECO:0000313" key="2">
    <source>
        <dbReference type="EMBL" id="KAG6473605.1"/>
    </source>
</evidence>
<dbReference type="PANTHER" id="PTHR33401:SF19">
    <property type="entry name" value="(RAPE) HYPOTHETICAL PROTEIN"/>
    <property type="match status" value="1"/>
</dbReference>
<evidence type="ECO:0000313" key="3">
    <source>
        <dbReference type="Proteomes" id="UP000734854"/>
    </source>
</evidence>
<dbReference type="PANTHER" id="PTHR33401">
    <property type="entry name" value="LIGHT-HARVESTING COMPLEX-LIKE PROTEIN OHP2, CHLOROPLASTIC"/>
    <property type="match status" value="1"/>
</dbReference>
<sequence length="217" mass="25059">MRFSSCNCHYPHVCRSKSSIRCGLPKSRQSQCRDGQNDSAPVPIVSEEKNSDERIVIEQKNAEDVNCEILPKSSLKKPRNPEPKQVVKGNVKWMDLTGKELSEIKEFEPLYPISSHSSNLKKKITPMAMQDASVRFNDEEFFTLDEFLRYYGPNVQLLRKPTRSFDPLILCSSSRDKLCHKSQPAFELITILVLGRIFFSVFKLMELVHIDYSSRWI</sequence>
<proteinExistence type="predicted"/>
<comment type="caution">
    <text evidence="2">The sequence shown here is derived from an EMBL/GenBank/DDBJ whole genome shotgun (WGS) entry which is preliminary data.</text>
</comment>
<keyword evidence="3" id="KW-1185">Reference proteome</keyword>
<protein>
    <submittedName>
        <fullName evidence="2">Uncharacterized protein</fullName>
    </submittedName>
</protein>
<feature type="compositionally biased region" description="Polar residues" evidence="1">
    <location>
        <begin position="27"/>
        <end position="39"/>
    </location>
</feature>
<dbReference type="EMBL" id="JACMSC010000019">
    <property type="protein sequence ID" value="KAG6473605.1"/>
    <property type="molecule type" value="Genomic_DNA"/>
</dbReference>
<reference evidence="2 3" key="1">
    <citation type="submission" date="2020-08" db="EMBL/GenBank/DDBJ databases">
        <title>Plant Genome Project.</title>
        <authorList>
            <person name="Zhang R.-G."/>
        </authorList>
    </citation>
    <scope>NUCLEOTIDE SEQUENCE [LARGE SCALE GENOMIC DNA]</scope>
    <source>
        <tissue evidence="2">Rhizome</tissue>
    </source>
</reference>
<evidence type="ECO:0000256" key="1">
    <source>
        <dbReference type="SAM" id="MobiDB-lite"/>
    </source>
</evidence>
<gene>
    <name evidence="2" type="ORF">ZIOFF_067522</name>
</gene>
<accession>A0A8J5C5V4</accession>
<name>A0A8J5C5V4_ZINOF</name>
<dbReference type="Proteomes" id="UP000734854">
    <property type="component" value="Unassembled WGS sequence"/>
</dbReference>
<dbReference type="AlphaFoldDB" id="A0A8J5C5V4"/>
<organism evidence="2 3">
    <name type="scientific">Zingiber officinale</name>
    <name type="common">Ginger</name>
    <name type="synonym">Amomum zingiber</name>
    <dbReference type="NCBI Taxonomy" id="94328"/>
    <lineage>
        <taxon>Eukaryota</taxon>
        <taxon>Viridiplantae</taxon>
        <taxon>Streptophyta</taxon>
        <taxon>Embryophyta</taxon>
        <taxon>Tracheophyta</taxon>
        <taxon>Spermatophyta</taxon>
        <taxon>Magnoliopsida</taxon>
        <taxon>Liliopsida</taxon>
        <taxon>Zingiberales</taxon>
        <taxon>Zingiberaceae</taxon>
        <taxon>Zingiber</taxon>
    </lineage>
</organism>
<feature type="region of interest" description="Disordered" evidence="1">
    <location>
        <begin position="27"/>
        <end position="47"/>
    </location>
</feature>